<dbReference type="Proteomes" id="UP001652504">
    <property type="component" value="Unassembled WGS sequence"/>
</dbReference>
<dbReference type="RefSeq" id="WP_263711158.1">
    <property type="nucleotide sequence ID" value="NZ_JAOWKX010000002.1"/>
</dbReference>
<sequence length="404" mass="43906">MSNALKRGGIPLLIVAIAAVIAAVMISSKAPPEKKDVEEKAFLVQATPVEKQDLTYTVNSQGTVKPKVATTLSTQVGGKVVEVSDTFIEGGMFRKGDVLVQLEQSDYTTDLKAAEAELARAKAALEEEQARGKVAEEEWRSVKSSPAPELGLRKPQLAKEMANVRAAEAQLERAKRNLERTTIRAPYDGLVKSKLVDLGQFVTAGSQLGSIFGTELAEVRLPLTDKDLAYLDLNLVNNNQTEVTLTTRVAGRDAAWTAKLARSEGVLDEQRRVLYVVATVEDPYLRKAGAEGNVLNFGRFVQASIGGNKGTDVVVLPREVVRLDGTVLVVTDNREIELRNVTIQRSDEKYHYIVSGLDSGELVTTSAIPNPYNGMVVRLPEDDAEQNESTDEATETELAVSGER</sequence>
<comment type="similarity">
    <text evidence="2">Belongs to the membrane fusion protein (MFP) (TC 8.A.1) family.</text>
</comment>
<keyword evidence="4" id="KW-0175">Coiled coil</keyword>
<dbReference type="Gene3D" id="2.40.30.170">
    <property type="match status" value="1"/>
</dbReference>
<feature type="domain" description="Multidrug resistance protein MdtA-like C-terminal permuted SH3" evidence="7">
    <location>
        <begin position="324"/>
        <end position="368"/>
    </location>
</feature>
<dbReference type="PANTHER" id="PTHR30469">
    <property type="entry name" value="MULTIDRUG RESISTANCE PROTEIN MDTA"/>
    <property type="match status" value="1"/>
</dbReference>
<evidence type="ECO:0000256" key="1">
    <source>
        <dbReference type="ARBA" id="ARBA00004196"/>
    </source>
</evidence>
<dbReference type="SUPFAM" id="SSF111369">
    <property type="entry name" value="HlyD-like secretion proteins"/>
    <property type="match status" value="1"/>
</dbReference>
<evidence type="ECO:0000256" key="5">
    <source>
        <dbReference type="SAM" id="MobiDB-lite"/>
    </source>
</evidence>
<organism evidence="8 9">
    <name type="scientific">Fluctibacter corallii</name>
    <dbReference type="NCBI Taxonomy" id="2984329"/>
    <lineage>
        <taxon>Bacteria</taxon>
        <taxon>Pseudomonadati</taxon>
        <taxon>Pseudomonadota</taxon>
        <taxon>Gammaproteobacteria</taxon>
        <taxon>Alteromonadales</taxon>
        <taxon>Alteromonadaceae</taxon>
        <taxon>Fluctibacter</taxon>
    </lineage>
</organism>
<protein>
    <submittedName>
        <fullName evidence="8">Efflux RND transporter periplasmic adaptor subunit</fullName>
    </submittedName>
</protein>
<dbReference type="InterPro" id="IPR058625">
    <property type="entry name" value="MdtA-like_BSH"/>
</dbReference>
<reference evidence="8 9" key="1">
    <citation type="submission" date="2022-10" db="EMBL/GenBank/DDBJ databases">
        <title>Aestuariibacter sp. AA17 isolated from Montipora capitata coral fragment.</title>
        <authorList>
            <person name="Emsley S.A."/>
            <person name="Pfannmuller K.M."/>
            <person name="Loughran R.M."/>
            <person name="Shlafstein M."/>
            <person name="Papke E."/>
            <person name="Saw J.H."/>
            <person name="Ushijima B."/>
            <person name="Videau P."/>
        </authorList>
    </citation>
    <scope>NUCLEOTIDE SEQUENCE [LARGE SCALE GENOMIC DNA]</scope>
    <source>
        <strain evidence="8 9">AA17</strain>
    </source>
</reference>
<dbReference type="Pfam" id="PF25917">
    <property type="entry name" value="BSH_RND"/>
    <property type="match status" value="1"/>
</dbReference>
<dbReference type="Pfam" id="PF25967">
    <property type="entry name" value="RND-MFP_C"/>
    <property type="match status" value="1"/>
</dbReference>
<proteinExistence type="inferred from homology"/>
<evidence type="ECO:0000256" key="3">
    <source>
        <dbReference type="ARBA" id="ARBA00022448"/>
    </source>
</evidence>
<feature type="compositionally biased region" description="Acidic residues" evidence="5">
    <location>
        <begin position="382"/>
        <end position="395"/>
    </location>
</feature>
<evidence type="ECO:0000256" key="2">
    <source>
        <dbReference type="ARBA" id="ARBA00009477"/>
    </source>
</evidence>
<evidence type="ECO:0000259" key="6">
    <source>
        <dbReference type="Pfam" id="PF25917"/>
    </source>
</evidence>
<evidence type="ECO:0000313" key="9">
    <source>
        <dbReference type="Proteomes" id="UP001652504"/>
    </source>
</evidence>
<keyword evidence="3" id="KW-0813">Transport</keyword>
<accession>A0ABT3A5V4</accession>
<dbReference type="EMBL" id="JAOWKX010000002">
    <property type="protein sequence ID" value="MCV2883944.1"/>
    <property type="molecule type" value="Genomic_DNA"/>
</dbReference>
<dbReference type="InterPro" id="IPR058627">
    <property type="entry name" value="MdtA-like_C"/>
</dbReference>
<feature type="region of interest" description="Disordered" evidence="5">
    <location>
        <begin position="382"/>
        <end position="404"/>
    </location>
</feature>
<feature type="domain" description="Multidrug resistance protein MdtA-like barrel-sandwich hybrid" evidence="6">
    <location>
        <begin position="71"/>
        <end position="210"/>
    </location>
</feature>
<evidence type="ECO:0000256" key="4">
    <source>
        <dbReference type="SAM" id="Coils"/>
    </source>
</evidence>
<gene>
    <name evidence="8" type="ORF">OE749_04465</name>
</gene>
<comment type="caution">
    <text evidence="8">The sequence shown here is derived from an EMBL/GenBank/DDBJ whole genome shotgun (WGS) entry which is preliminary data.</text>
</comment>
<feature type="coiled-coil region" evidence="4">
    <location>
        <begin position="104"/>
        <end position="184"/>
    </location>
</feature>
<keyword evidence="9" id="KW-1185">Reference proteome</keyword>
<dbReference type="Gene3D" id="2.40.50.100">
    <property type="match status" value="1"/>
</dbReference>
<dbReference type="Gene3D" id="1.10.287.470">
    <property type="entry name" value="Helix hairpin bin"/>
    <property type="match status" value="1"/>
</dbReference>
<dbReference type="NCBIfam" id="TIGR01730">
    <property type="entry name" value="RND_mfp"/>
    <property type="match status" value="1"/>
</dbReference>
<name>A0ABT3A5V4_9ALTE</name>
<dbReference type="InterPro" id="IPR006143">
    <property type="entry name" value="RND_pump_MFP"/>
</dbReference>
<evidence type="ECO:0000313" key="8">
    <source>
        <dbReference type="EMBL" id="MCV2883944.1"/>
    </source>
</evidence>
<comment type="subcellular location">
    <subcellularLocation>
        <location evidence="1">Cell envelope</location>
    </subcellularLocation>
</comment>
<dbReference type="Gene3D" id="2.40.420.20">
    <property type="match status" value="1"/>
</dbReference>
<dbReference type="PANTHER" id="PTHR30469:SF12">
    <property type="entry name" value="MULTIDRUG RESISTANCE PROTEIN MDTA"/>
    <property type="match status" value="1"/>
</dbReference>
<evidence type="ECO:0000259" key="7">
    <source>
        <dbReference type="Pfam" id="PF25967"/>
    </source>
</evidence>